<organism evidence="1">
    <name type="scientific">viral metagenome</name>
    <dbReference type="NCBI Taxonomy" id="1070528"/>
    <lineage>
        <taxon>unclassified sequences</taxon>
        <taxon>metagenomes</taxon>
        <taxon>organismal metagenomes</taxon>
    </lineage>
</organism>
<accession>A0A6C0EHB0</accession>
<evidence type="ECO:0000313" key="1">
    <source>
        <dbReference type="EMBL" id="QHT27813.1"/>
    </source>
</evidence>
<dbReference type="AlphaFoldDB" id="A0A6C0EHB0"/>
<proteinExistence type="predicted"/>
<sequence length="283" mass="33393">MRPLLKIGINEITKEGITSIFHRLSRKQYNHYKPLQTETGNLCIILGGPYDAYIHQGKIKELENYGKNTDILFIDETHYTKYKDVVEIVKQLDENKTQIQFIFKESLKVNENNCFNRFNQNTSFKVMISESIYMNNKCLPTSIHGFNFKNNDNYKININFTGLQYKNGIENNIFNYYKTGFCNENENKLEHTSGSFMSSHNKDFVSYYKENQFENNDYLNEVVDEYLENIRNDMNIDYDSEVYWKTHFICNVAKISTQKKETIDIPYGLTIDESLAFLSEIKN</sequence>
<reference evidence="1" key="1">
    <citation type="journal article" date="2020" name="Nature">
        <title>Giant virus diversity and host interactions through global metagenomics.</title>
        <authorList>
            <person name="Schulz F."/>
            <person name="Roux S."/>
            <person name="Paez-Espino D."/>
            <person name="Jungbluth S."/>
            <person name="Walsh D.A."/>
            <person name="Denef V.J."/>
            <person name="McMahon K.D."/>
            <person name="Konstantinidis K.T."/>
            <person name="Eloe-Fadrosh E.A."/>
            <person name="Kyrpides N.C."/>
            <person name="Woyke T."/>
        </authorList>
    </citation>
    <scope>NUCLEOTIDE SEQUENCE</scope>
    <source>
        <strain evidence="1">GVMAG-M-3300000115-19</strain>
    </source>
</reference>
<protein>
    <submittedName>
        <fullName evidence="1">Uncharacterized protein</fullName>
    </submittedName>
</protein>
<dbReference type="EMBL" id="MN738842">
    <property type="protein sequence ID" value="QHT27813.1"/>
    <property type="molecule type" value="Genomic_DNA"/>
</dbReference>
<name>A0A6C0EHB0_9ZZZZ</name>